<sequence>MCVALVPALALTERPDVTALAITPQPVRYVGAYLPSPPRRNRTADALLEALRGQRAGRDPRDQTRQTARQTTGGTEKSRKR</sequence>
<keyword evidence="3" id="KW-1185">Reference proteome</keyword>
<dbReference type="KEGG" id="mph:MLP_19090"/>
<name>F5XT51_MICPN</name>
<organism evidence="2 3">
    <name type="scientific">Microlunatus phosphovorus (strain ATCC 700054 / DSM 10555 / JCM 9379 / NBRC 101784 / NCIMB 13414 / VKM Ac-1990 / NM-1)</name>
    <dbReference type="NCBI Taxonomy" id="1032480"/>
    <lineage>
        <taxon>Bacteria</taxon>
        <taxon>Bacillati</taxon>
        <taxon>Actinomycetota</taxon>
        <taxon>Actinomycetes</taxon>
        <taxon>Propionibacteriales</taxon>
        <taxon>Propionibacteriaceae</taxon>
        <taxon>Microlunatus</taxon>
    </lineage>
</organism>
<feature type="compositionally biased region" description="Low complexity" evidence="1">
    <location>
        <begin position="65"/>
        <end position="75"/>
    </location>
</feature>
<proteinExistence type="predicted"/>
<dbReference type="HOGENOM" id="CLU_2569981_0_0_11"/>
<protein>
    <submittedName>
        <fullName evidence="2">Uncharacterized protein</fullName>
    </submittedName>
</protein>
<accession>F5XT51</accession>
<reference evidence="2 3" key="1">
    <citation type="submission" date="2011-05" db="EMBL/GenBank/DDBJ databases">
        <title>Whole genome sequence of Microlunatus phosphovorus NM-1.</title>
        <authorList>
            <person name="Hosoyama A."/>
            <person name="Sasaki K."/>
            <person name="Harada T."/>
            <person name="Igarashi R."/>
            <person name="Kawakoshi A."/>
            <person name="Sasagawa M."/>
            <person name="Fukada J."/>
            <person name="Nakamura S."/>
            <person name="Katano Y."/>
            <person name="Hanada S."/>
            <person name="Kamagata Y."/>
            <person name="Nakamura N."/>
            <person name="Yamazaki S."/>
            <person name="Fujita N."/>
        </authorList>
    </citation>
    <scope>NUCLEOTIDE SEQUENCE [LARGE SCALE GENOMIC DNA]</scope>
    <source>
        <strain evidence="3">ATCC 700054 / DSM 10555 / JCM 9379 / NBRC 101784 / NCIMB 13414 / VKM Ac-1990 / NM-1</strain>
    </source>
</reference>
<dbReference type="Proteomes" id="UP000007947">
    <property type="component" value="Chromosome"/>
</dbReference>
<dbReference type="AlphaFoldDB" id="F5XT51"/>
<gene>
    <name evidence="2" type="ordered locus">MLP_19090</name>
</gene>
<evidence type="ECO:0000256" key="1">
    <source>
        <dbReference type="SAM" id="MobiDB-lite"/>
    </source>
</evidence>
<feature type="region of interest" description="Disordered" evidence="1">
    <location>
        <begin position="50"/>
        <end position="81"/>
    </location>
</feature>
<evidence type="ECO:0000313" key="3">
    <source>
        <dbReference type="Proteomes" id="UP000007947"/>
    </source>
</evidence>
<dbReference type="EMBL" id="AP012204">
    <property type="protein sequence ID" value="BAK34923.1"/>
    <property type="molecule type" value="Genomic_DNA"/>
</dbReference>
<dbReference type="STRING" id="1032480.MLP_19090"/>
<evidence type="ECO:0000313" key="2">
    <source>
        <dbReference type="EMBL" id="BAK34923.1"/>
    </source>
</evidence>